<feature type="transmembrane region" description="Helical" evidence="1">
    <location>
        <begin position="61"/>
        <end position="77"/>
    </location>
</feature>
<dbReference type="InterPro" id="IPR000160">
    <property type="entry name" value="GGDEF_dom"/>
</dbReference>
<dbReference type="PANTHER" id="PTHR45138:SF23">
    <property type="entry name" value="SIGNALING PROTEIN"/>
    <property type="match status" value="1"/>
</dbReference>
<feature type="transmembrane region" description="Helical" evidence="1">
    <location>
        <begin position="12"/>
        <end position="30"/>
    </location>
</feature>
<dbReference type="Gene3D" id="3.30.70.270">
    <property type="match status" value="1"/>
</dbReference>
<proteinExistence type="predicted"/>
<evidence type="ECO:0000313" key="4">
    <source>
        <dbReference type="Proteomes" id="UP000430508"/>
    </source>
</evidence>
<dbReference type="EMBL" id="CP046996">
    <property type="protein sequence ID" value="QHA01894.1"/>
    <property type="molecule type" value="Genomic_DNA"/>
</dbReference>
<gene>
    <name evidence="3" type="ORF">GQ588_06625</name>
</gene>
<evidence type="ECO:0000256" key="1">
    <source>
        <dbReference type="SAM" id="Phobius"/>
    </source>
</evidence>
<sequence length="279" mass="32097">MYERHRGFSERSKFLFFLVLTGIVLPFGFIDAGGSDSFTIAYVFFLLIVASYILDGWYRNTIIAVIILAFIGVHTYAHYFPERIPVLDPGSFFVDQLIQVPIVLFLSFLVVRYFADAYYQTNRRLMQLAHFDELTGLLNRRNFNDILQKQFESGNHNGHLIMLDVDNFKMINDKEGHLAGDDGLKHLGAILRRHFDNGKNMISRWGGDEFIVVYFGESGHVETVLEQVKTEFKDYVKNIEPMVDLSFGIAPLQGCQTPNDVLAKADEVMYEKKREKKNS</sequence>
<dbReference type="GO" id="GO:0005886">
    <property type="term" value="C:plasma membrane"/>
    <property type="evidence" value="ECO:0007669"/>
    <property type="project" value="TreeGrafter"/>
</dbReference>
<feature type="domain" description="GGDEF" evidence="2">
    <location>
        <begin position="156"/>
        <end position="279"/>
    </location>
</feature>
<dbReference type="GO" id="GO:1902201">
    <property type="term" value="P:negative regulation of bacterial-type flagellum-dependent cell motility"/>
    <property type="evidence" value="ECO:0007669"/>
    <property type="project" value="TreeGrafter"/>
</dbReference>
<organism evidence="3 4">
    <name type="scientific">Dehalobacter restrictus</name>
    <dbReference type="NCBI Taxonomy" id="55583"/>
    <lineage>
        <taxon>Bacteria</taxon>
        <taxon>Bacillati</taxon>
        <taxon>Bacillota</taxon>
        <taxon>Clostridia</taxon>
        <taxon>Eubacteriales</taxon>
        <taxon>Desulfitobacteriaceae</taxon>
        <taxon>Dehalobacter</taxon>
    </lineage>
</organism>
<dbReference type="CDD" id="cd01949">
    <property type="entry name" value="GGDEF"/>
    <property type="match status" value="1"/>
</dbReference>
<evidence type="ECO:0000313" key="3">
    <source>
        <dbReference type="EMBL" id="QHA01894.1"/>
    </source>
</evidence>
<feature type="transmembrane region" description="Helical" evidence="1">
    <location>
        <begin position="36"/>
        <end position="54"/>
    </location>
</feature>
<name>A0A857DKR6_9FIRM</name>
<dbReference type="PANTHER" id="PTHR45138">
    <property type="entry name" value="REGULATORY COMPONENTS OF SENSORY TRANSDUCTION SYSTEM"/>
    <property type="match status" value="1"/>
</dbReference>
<dbReference type="InterPro" id="IPR050469">
    <property type="entry name" value="Diguanylate_Cyclase"/>
</dbReference>
<dbReference type="Pfam" id="PF00990">
    <property type="entry name" value="GGDEF"/>
    <property type="match status" value="1"/>
</dbReference>
<feature type="transmembrane region" description="Helical" evidence="1">
    <location>
        <begin position="97"/>
        <end position="115"/>
    </location>
</feature>
<dbReference type="SMART" id="SM00267">
    <property type="entry name" value="GGDEF"/>
    <property type="match status" value="1"/>
</dbReference>
<evidence type="ECO:0000259" key="2">
    <source>
        <dbReference type="PROSITE" id="PS50887"/>
    </source>
</evidence>
<keyword evidence="1" id="KW-1133">Transmembrane helix</keyword>
<dbReference type="NCBIfam" id="TIGR00254">
    <property type="entry name" value="GGDEF"/>
    <property type="match status" value="1"/>
</dbReference>
<dbReference type="SUPFAM" id="SSF55073">
    <property type="entry name" value="Nucleotide cyclase"/>
    <property type="match status" value="1"/>
</dbReference>
<dbReference type="Proteomes" id="UP000430508">
    <property type="component" value="Chromosome"/>
</dbReference>
<keyword evidence="1" id="KW-0472">Membrane</keyword>
<dbReference type="GO" id="GO:0052621">
    <property type="term" value="F:diguanylate cyclase activity"/>
    <property type="evidence" value="ECO:0007669"/>
    <property type="project" value="TreeGrafter"/>
</dbReference>
<accession>A0A857DKR6</accession>
<keyword evidence="1" id="KW-0812">Transmembrane</keyword>
<dbReference type="InterPro" id="IPR029787">
    <property type="entry name" value="Nucleotide_cyclase"/>
</dbReference>
<dbReference type="AlphaFoldDB" id="A0A857DKR6"/>
<dbReference type="PROSITE" id="PS50887">
    <property type="entry name" value="GGDEF"/>
    <property type="match status" value="1"/>
</dbReference>
<protein>
    <submittedName>
        <fullName evidence="3">Diguanylate cyclase</fullName>
    </submittedName>
</protein>
<dbReference type="InterPro" id="IPR043128">
    <property type="entry name" value="Rev_trsase/Diguanyl_cyclase"/>
</dbReference>
<dbReference type="GO" id="GO:0043709">
    <property type="term" value="P:cell adhesion involved in single-species biofilm formation"/>
    <property type="evidence" value="ECO:0007669"/>
    <property type="project" value="TreeGrafter"/>
</dbReference>
<reference evidence="3 4" key="1">
    <citation type="submission" date="2019-12" db="EMBL/GenBank/DDBJ databases">
        <title>Sequence classification of anaerobic respiratory reductive dehalogenases: First we see many, then we see few.</title>
        <authorList>
            <person name="Molenda O."/>
            <person name="Puentes Jacome L.A."/>
            <person name="Cao X."/>
            <person name="Nesbo C.L."/>
            <person name="Tang S."/>
            <person name="Morson N."/>
            <person name="Patron J."/>
            <person name="Lomheim L."/>
            <person name="Wishart D.S."/>
            <person name="Edwards E.A."/>
        </authorList>
    </citation>
    <scope>NUCLEOTIDE SEQUENCE [LARGE SCALE GENOMIC DNA]</scope>
    <source>
        <strain evidence="3 4">12DCA</strain>
    </source>
</reference>